<dbReference type="SMART" id="SM00326">
    <property type="entry name" value="SH3"/>
    <property type="match status" value="2"/>
</dbReference>
<dbReference type="InterPro" id="IPR035880">
    <property type="entry name" value="VAV2_SH2"/>
</dbReference>
<dbReference type="InterPro" id="IPR000980">
    <property type="entry name" value="SH2"/>
</dbReference>
<proteinExistence type="predicted"/>
<dbReference type="PROSITE" id="PS50001">
    <property type="entry name" value="SH2"/>
    <property type="match status" value="1"/>
</dbReference>
<sequence length="399" mass="44261">MECPAQSPDLNPIEHLWGDIKYAVSEEKPTNAKTLWDVVRASWAGIRGPAENVDLHITVSGPKMLAVQNYHGNPAPPGKPVLTFQTGEVIELLRGDPDSQWWEGRSLLNRKSGYFPSSSVKPCPVQPVNRTDYSRYPWFAGNVERPQADNLLKSHLSGTYLIRERPAEAERFAISIKFNDEVKHIKVVEKDSWIHITEAKKFESLLELVEYYQTHSLKESFKQLDTTLKYPYKLQKTRSSPRSPVFTPRPVGTAIARYNFAARDMRELSLREGDVVKIYSRIGGDQGWWKGETNGKSPTPSSAQQLMRVQTPTPSSAQQLMRVPAEPNSIQCAALPMHPGSLMQSPTPSSAVADAGPLQSPTPSSAQQLMQGSANPNSIQCEAADAGPLRAQLHPVRSS</sequence>
<feature type="domain" description="SH2" evidence="5">
    <location>
        <begin position="138"/>
        <end position="232"/>
    </location>
</feature>
<dbReference type="SMART" id="SM00252">
    <property type="entry name" value="SH2"/>
    <property type="match status" value="1"/>
</dbReference>
<name>A0ABN9KXN8_9NEOB</name>
<dbReference type="PRINTS" id="PR00401">
    <property type="entry name" value="SH2DOMAIN"/>
</dbReference>
<dbReference type="Gene3D" id="3.30.505.10">
    <property type="entry name" value="SH2 domain"/>
    <property type="match status" value="1"/>
</dbReference>
<dbReference type="EMBL" id="CAUEEQ010002447">
    <property type="protein sequence ID" value="CAJ0922794.1"/>
    <property type="molecule type" value="Genomic_DNA"/>
</dbReference>
<protein>
    <submittedName>
        <fullName evidence="7">Uncharacterized protein</fullName>
    </submittedName>
</protein>
<reference evidence="7" key="1">
    <citation type="submission" date="2023-07" db="EMBL/GenBank/DDBJ databases">
        <authorList>
            <person name="Stuckert A."/>
        </authorList>
    </citation>
    <scope>NUCLEOTIDE SEQUENCE</scope>
</reference>
<dbReference type="Gene3D" id="2.30.30.40">
    <property type="entry name" value="SH3 Domains"/>
    <property type="match status" value="2"/>
</dbReference>
<dbReference type="SUPFAM" id="SSF55550">
    <property type="entry name" value="SH2 domain"/>
    <property type="match status" value="1"/>
</dbReference>
<dbReference type="PROSITE" id="PS50890">
    <property type="entry name" value="PUA"/>
    <property type="match status" value="1"/>
</dbReference>
<evidence type="ECO:0000259" key="6">
    <source>
        <dbReference type="PROSITE" id="PS50002"/>
    </source>
</evidence>
<accession>A0ABN9KXN8</accession>
<feature type="compositionally biased region" description="Polar residues" evidence="4">
    <location>
        <begin position="359"/>
        <end position="380"/>
    </location>
</feature>
<feature type="region of interest" description="Disordered" evidence="4">
    <location>
        <begin position="336"/>
        <end position="399"/>
    </location>
</feature>
<keyword evidence="2" id="KW-0727">SH2 domain</keyword>
<keyword evidence="1 3" id="KW-0728">SH3 domain</keyword>
<dbReference type="SUPFAM" id="SSF50044">
    <property type="entry name" value="SH3-domain"/>
    <property type="match status" value="2"/>
</dbReference>
<feature type="domain" description="SH3" evidence="6">
    <location>
        <begin position="249"/>
        <end position="312"/>
    </location>
</feature>
<evidence type="ECO:0000259" key="5">
    <source>
        <dbReference type="PROSITE" id="PS50001"/>
    </source>
</evidence>
<dbReference type="CDD" id="cd10406">
    <property type="entry name" value="SH2_Vav2"/>
    <property type="match status" value="1"/>
</dbReference>
<gene>
    <name evidence="7" type="ORF">RIMI_LOCUS1832035</name>
</gene>
<dbReference type="InterPro" id="IPR036028">
    <property type="entry name" value="SH3-like_dom_sf"/>
</dbReference>
<evidence type="ECO:0000256" key="1">
    <source>
        <dbReference type="ARBA" id="ARBA00022443"/>
    </source>
</evidence>
<dbReference type="InterPro" id="IPR036860">
    <property type="entry name" value="SH2_dom_sf"/>
</dbReference>
<dbReference type="Gene3D" id="3.30.420.10">
    <property type="entry name" value="Ribonuclease H-like superfamily/Ribonuclease H"/>
    <property type="match status" value="1"/>
</dbReference>
<dbReference type="Pfam" id="PF07653">
    <property type="entry name" value="SH3_2"/>
    <property type="match status" value="1"/>
</dbReference>
<comment type="caution">
    <text evidence="7">The sequence shown here is derived from an EMBL/GenBank/DDBJ whole genome shotgun (WGS) entry which is preliminary data.</text>
</comment>
<dbReference type="PANTHER" id="PTHR45818:SF4">
    <property type="entry name" value="GUANINE NUCLEOTIDE EXCHANGE FACTOR VAV2"/>
    <property type="match status" value="1"/>
</dbReference>
<dbReference type="InterPro" id="IPR036397">
    <property type="entry name" value="RNaseH_sf"/>
</dbReference>
<evidence type="ECO:0000256" key="3">
    <source>
        <dbReference type="PROSITE-ProRule" id="PRU00192"/>
    </source>
</evidence>
<keyword evidence="8" id="KW-1185">Reference proteome</keyword>
<evidence type="ECO:0000313" key="8">
    <source>
        <dbReference type="Proteomes" id="UP001176940"/>
    </source>
</evidence>
<feature type="domain" description="SH3" evidence="6">
    <location>
        <begin position="59"/>
        <end position="125"/>
    </location>
</feature>
<evidence type="ECO:0000256" key="4">
    <source>
        <dbReference type="SAM" id="MobiDB-lite"/>
    </source>
</evidence>
<evidence type="ECO:0000313" key="7">
    <source>
        <dbReference type="EMBL" id="CAJ0922794.1"/>
    </source>
</evidence>
<dbReference type="Pfam" id="PF00018">
    <property type="entry name" value="SH3_1"/>
    <property type="match status" value="1"/>
</dbReference>
<organism evidence="7 8">
    <name type="scientific">Ranitomeya imitator</name>
    <name type="common">mimic poison frog</name>
    <dbReference type="NCBI Taxonomy" id="111125"/>
    <lineage>
        <taxon>Eukaryota</taxon>
        <taxon>Metazoa</taxon>
        <taxon>Chordata</taxon>
        <taxon>Craniata</taxon>
        <taxon>Vertebrata</taxon>
        <taxon>Euteleostomi</taxon>
        <taxon>Amphibia</taxon>
        <taxon>Batrachia</taxon>
        <taxon>Anura</taxon>
        <taxon>Neobatrachia</taxon>
        <taxon>Hyloidea</taxon>
        <taxon>Dendrobatidae</taxon>
        <taxon>Dendrobatinae</taxon>
        <taxon>Ranitomeya</taxon>
    </lineage>
</organism>
<dbReference type="InterPro" id="IPR001452">
    <property type="entry name" value="SH3_domain"/>
</dbReference>
<dbReference type="Pfam" id="PF00017">
    <property type="entry name" value="SH2"/>
    <property type="match status" value="1"/>
</dbReference>
<evidence type="ECO:0000256" key="2">
    <source>
        <dbReference type="PROSITE-ProRule" id="PRU00191"/>
    </source>
</evidence>
<dbReference type="Proteomes" id="UP001176940">
    <property type="component" value="Unassembled WGS sequence"/>
</dbReference>
<dbReference type="PROSITE" id="PS50002">
    <property type="entry name" value="SH3"/>
    <property type="match status" value="2"/>
</dbReference>
<dbReference type="PANTHER" id="PTHR45818">
    <property type="entry name" value="PROTEIN VAV"/>
    <property type="match status" value="1"/>
</dbReference>